<sequence length="27" mass="2973">MAMSCVSCVILASELHLSRRNTTYISS</sequence>
<reference evidence="1" key="2">
    <citation type="journal article" date="2015" name="Fish Shellfish Immunol.">
        <title>Early steps in the European eel (Anguilla anguilla)-Vibrio vulnificus interaction in the gills: Role of the RtxA13 toxin.</title>
        <authorList>
            <person name="Callol A."/>
            <person name="Pajuelo D."/>
            <person name="Ebbesson L."/>
            <person name="Teles M."/>
            <person name="MacKenzie S."/>
            <person name="Amaro C."/>
        </authorList>
    </citation>
    <scope>NUCLEOTIDE SEQUENCE</scope>
</reference>
<evidence type="ECO:0000313" key="1">
    <source>
        <dbReference type="EMBL" id="JAH14104.1"/>
    </source>
</evidence>
<protein>
    <submittedName>
        <fullName evidence="1">Uncharacterized protein</fullName>
    </submittedName>
</protein>
<organism evidence="1">
    <name type="scientific">Anguilla anguilla</name>
    <name type="common">European freshwater eel</name>
    <name type="synonym">Muraena anguilla</name>
    <dbReference type="NCBI Taxonomy" id="7936"/>
    <lineage>
        <taxon>Eukaryota</taxon>
        <taxon>Metazoa</taxon>
        <taxon>Chordata</taxon>
        <taxon>Craniata</taxon>
        <taxon>Vertebrata</taxon>
        <taxon>Euteleostomi</taxon>
        <taxon>Actinopterygii</taxon>
        <taxon>Neopterygii</taxon>
        <taxon>Teleostei</taxon>
        <taxon>Anguilliformes</taxon>
        <taxon>Anguillidae</taxon>
        <taxon>Anguilla</taxon>
    </lineage>
</organism>
<name>A0A0E9QBF8_ANGAN</name>
<reference evidence="1" key="1">
    <citation type="submission" date="2014-11" db="EMBL/GenBank/DDBJ databases">
        <authorList>
            <person name="Amaro Gonzalez C."/>
        </authorList>
    </citation>
    <scope>NUCLEOTIDE SEQUENCE</scope>
</reference>
<proteinExistence type="predicted"/>
<dbReference type="AlphaFoldDB" id="A0A0E9QBF8"/>
<accession>A0A0E9QBF8</accession>
<dbReference type="EMBL" id="GBXM01094473">
    <property type="protein sequence ID" value="JAH14104.1"/>
    <property type="molecule type" value="Transcribed_RNA"/>
</dbReference>